<dbReference type="RefSeq" id="WP_143050405.1">
    <property type="nucleotide sequence ID" value="NZ_FOAA01000001.1"/>
</dbReference>
<name>A0A1H7G8Q7_9GAMM</name>
<gene>
    <name evidence="1" type="ORF">SAMN05444515_101469</name>
</gene>
<sequence>MSRETDQYWMDTSGSLPHGIPTCQQWWEDASHGLRQRLLEDNSRTQRVVTWVQSRFPGMTVEERQDTLARNILEQAPHPRPTRPGLVKKCPICSVAFAPQAQQTFFQELSTTLSTDSVDTLTANAKGPYPKGLRASAALDWLQSEAKKDLR</sequence>
<keyword evidence="2" id="KW-1185">Reference proteome</keyword>
<dbReference type="OrthoDB" id="5645662at2"/>
<dbReference type="Proteomes" id="UP000199256">
    <property type="component" value="Unassembled WGS sequence"/>
</dbReference>
<proteinExistence type="predicted"/>
<dbReference type="EMBL" id="FOAA01000001">
    <property type="protein sequence ID" value="SEK34529.1"/>
    <property type="molecule type" value="Genomic_DNA"/>
</dbReference>
<evidence type="ECO:0000313" key="2">
    <source>
        <dbReference type="Proteomes" id="UP000199256"/>
    </source>
</evidence>
<organism evidence="1 2">
    <name type="scientific">Ectothiorhodospira marina</name>
    <dbReference type="NCBI Taxonomy" id="1396821"/>
    <lineage>
        <taxon>Bacteria</taxon>
        <taxon>Pseudomonadati</taxon>
        <taxon>Pseudomonadota</taxon>
        <taxon>Gammaproteobacteria</taxon>
        <taxon>Chromatiales</taxon>
        <taxon>Ectothiorhodospiraceae</taxon>
        <taxon>Ectothiorhodospira</taxon>
    </lineage>
</organism>
<dbReference type="AlphaFoldDB" id="A0A1H7G8Q7"/>
<accession>A0A1H7G8Q7</accession>
<protein>
    <submittedName>
        <fullName evidence="1">Uncharacterized protein</fullName>
    </submittedName>
</protein>
<evidence type="ECO:0000313" key="1">
    <source>
        <dbReference type="EMBL" id="SEK34529.1"/>
    </source>
</evidence>
<dbReference type="STRING" id="1396821.SAMN05444515_101469"/>
<reference evidence="2" key="1">
    <citation type="submission" date="2016-10" db="EMBL/GenBank/DDBJ databases">
        <authorList>
            <person name="Varghese N."/>
            <person name="Submissions S."/>
        </authorList>
    </citation>
    <scope>NUCLEOTIDE SEQUENCE [LARGE SCALE GENOMIC DNA]</scope>
    <source>
        <strain evidence="2">DSM 241</strain>
    </source>
</reference>